<accession>A0AA36JKY4</accession>
<dbReference type="AlphaFoldDB" id="A0AA36JKY4"/>
<name>A0AA36JKY4_9DINO</name>
<evidence type="ECO:0008006" key="3">
    <source>
        <dbReference type="Google" id="ProtNLM"/>
    </source>
</evidence>
<organism evidence="1 2">
    <name type="scientific">Effrenium voratum</name>
    <dbReference type="NCBI Taxonomy" id="2562239"/>
    <lineage>
        <taxon>Eukaryota</taxon>
        <taxon>Sar</taxon>
        <taxon>Alveolata</taxon>
        <taxon>Dinophyceae</taxon>
        <taxon>Suessiales</taxon>
        <taxon>Symbiodiniaceae</taxon>
        <taxon>Effrenium</taxon>
    </lineage>
</organism>
<comment type="caution">
    <text evidence="1">The sequence shown here is derived from an EMBL/GenBank/DDBJ whole genome shotgun (WGS) entry which is preliminary data.</text>
</comment>
<evidence type="ECO:0000313" key="2">
    <source>
        <dbReference type="Proteomes" id="UP001178507"/>
    </source>
</evidence>
<dbReference type="Proteomes" id="UP001178507">
    <property type="component" value="Unassembled WGS sequence"/>
</dbReference>
<evidence type="ECO:0000313" key="1">
    <source>
        <dbReference type="EMBL" id="CAJ1408137.1"/>
    </source>
</evidence>
<reference evidence="1" key="1">
    <citation type="submission" date="2023-08" db="EMBL/GenBank/DDBJ databases">
        <authorList>
            <person name="Chen Y."/>
            <person name="Shah S."/>
            <person name="Dougan E. K."/>
            <person name="Thang M."/>
            <person name="Chan C."/>
        </authorList>
    </citation>
    <scope>NUCLEOTIDE SEQUENCE</scope>
</reference>
<proteinExistence type="predicted"/>
<gene>
    <name evidence="1" type="ORF">EVOR1521_LOCUS29648</name>
</gene>
<dbReference type="EMBL" id="CAUJNA010003705">
    <property type="protein sequence ID" value="CAJ1408137.1"/>
    <property type="molecule type" value="Genomic_DNA"/>
</dbReference>
<sequence>MMSPSTTWHLASKGKLTGGDAAEGTFFGVSEDGKVYCQKISEMTDQTDWKKCIGKGSLHKLAIHKSSGTIYGLDSSQKMFKLSDPISSMTDASDWISLPYSGACWDISIRGDNVYCRGGGDSLWTQDIIKMTAHSGWTKIGDDGTKAVLVPEGSLCKGALLNRDGDDFACDTIKDETCGNFYERAGQTDIYLQCVGQEASPGTGIVTCLAKNPCSLGP</sequence>
<protein>
    <recommendedName>
        <fullName evidence="3">Lectin</fullName>
    </recommendedName>
</protein>
<keyword evidence="2" id="KW-1185">Reference proteome</keyword>